<dbReference type="Pfam" id="PF10601">
    <property type="entry name" value="zf-LITAF-like"/>
    <property type="match status" value="1"/>
</dbReference>
<keyword evidence="7 8" id="KW-0472">Membrane</keyword>
<dbReference type="SMART" id="SM00714">
    <property type="entry name" value="LITAF"/>
    <property type="match status" value="1"/>
</dbReference>
<dbReference type="Proteomes" id="UP000829354">
    <property type="component" value="Chromosome III"/>
</dbReference>
<dbReference type="AlphaFoldDB" id="A0AAE9EHQ9"/>
<evidence type="ECO:0000256" key="4">
    <source>
        <dbReference type="ARBA" id="ARBA00005975"/>
    </source>
</evidence>
<evidence type="ECO:0000256" key="6">
    <source>
        <dbReference type="ARBA" id="ARBA00022833"/>
    </source>
</evidence>
<feature type="domain" description="LITAF" evidence="9">
    <location>
        <begin position="32"/>
        <end position="115"/>
    </location>
</feature>
<name>A0AAE9EHQ9_CAEBR</name>
<dbReference type="GO" id="GO:0046872">
    <property type="term" value="F:metal ion binding"/>
    <property type="evidence" value="ECO:0007669"/>
    <property type="project" value="UniProtKB-KW"/>
</dbReference>
<evidence type="ECO:0000256" key="5">
    <source>
        <dbReference type="ARBA" id="ARBA00022723"/>
    </source>
</evidence>
<evidence type="ECO:0000259" key="9">
    <source>
        <dbReference type="PROSITE" id="PS51837"/>
    </source>
</evidence>
<dbReference type="PROSITE" id="PS51837">
    <property type="entry name" value="LITAF"/>
    <property type="match status" value="1"/>
</dbReference>
<keyword evidence="6" id="KW-0862">Zinc</keyword>
<evidence type="ECO:0000256" key="3">
    <source>
        <dbReference type="ARBA" id="ARBA00004630"/>
    </source>
</evidence>
<dbReference type="PANTHER" id="PTHR23292">
    <property type="entry name" value="LIPOPOLYSACCHARIDE-INDUCED TUMOR NECROSIS FACTOR-ALPHA FACTOR"/>
    <property type="match status" value="1"/>
</dbReference>
<keyword evidence="8" id="KW-0812">Transmembrane</keyword>
<dbReference type="InterPro" id="IPR006629">
    <property type="entry name" value="LITAF"/>
</dbReference>
<keyword evidence="8" id="KW-1133">Transmembrane helix</keyword>
<evidence type="ECO:0000256" key="8">
    <source>
        <dbReference type="SAM" id="Phobius"/>
    </source>
</evidence>
<proteinExistence type="inferred from homology"/>
<gene>
    <name evidence="10" type="ORF">L5515_002951</name>
</gene>
<protein>
    <recommendedName>
        <fullName evidence="9">LITAF domain-containing protein</fullName>
    </recommendedName>
</protein>
<evidence type="ECO:0000256" key="7">
    <source>
        <dbReference type="ARBA" id="ARBA00023136"/>
    </source>
</evidence>
<keyword evidence="5" id="KW-0479">Metal-binding</keyword>
<reference evidence="10 11" key="1">
    <citation type="submission" date="2022-04" db="EMBL/GenBank/DDBJ databases">
        <title>Chromosome-level reference genomes for two strains of Caenorhabditis briggsae: an improved platform for comparative genomics.</title>
        <authorList>
            <person name="Stevens L."/>
            <person name="Andersen E."/>
        </authorList>
    </citation>
    <scope>NUCLEOTIDE SEQUENCE [LARGE SCALE GENOMIC DNA]</scope>
    <source>
        <strain evidence="10">VX34</strain>
        <tissue evidence="10">Whole-organism</tissue>
    </source>
</reference>
<dbReference type="PANTHER" id="PTHR23292:SF4">
    <property type="entry name" value="LITAF DOMAIN-CONTAINING PROTEIN"/>
    <property type="match status" value="1"/>
</dbReference>
<feature type="transmembrane region" description="Helical" evidence="8">
    <location>
        <begin position="72"/>
        <end position="93"/>
    </location>
</feature>
<organism evidence="10 11">
    <name type="scientific">Caenorhabditis briggsae</name>
    <dbReference type="NCBI Taxonomy" id="6238"/>
    <lineage>
        <taxon>Eukaryota</taxon>
        <taxon>Metazoa</taxon>
        <taxon>Ecdysozoa</taxon>
        <taxon>Nematoda</taxon>
        <taxon>Chromadorea</taxon>
        <taxon>Rhabditida</taxon>
        <taxon>Rhabditina</taxon>
        <taxon>Rhabditomorpha</taxon>
        <taxon>Rhabditoidea</taxon>
        <taxon>Rhabditidae</taxon>
        <taxon>Peloderinae</taxon>
        <taxon>Caenorhabditis</taxon>
    </lineage>
</organism>
<accession>A0AAE9EHQ9</accession>
<comment type="subcellular location">
    <subcellularLocation>
        <location evidence="2">Endosome membrane</location>
        <topology evidence="2">Peripheral membrane protein</topology>
    </subcellularLocation>
    <subcellularLocation>
        <location evidence="1">Late endosome membrane</location>
    </subcellularLocation>
    <subcellularLocation>
        <location evidence="3">Lysosome membrane</location>
        <topology evidence="3">Peripheral membrane protein</topology>
        <orientation evidence="3">Cytoplasmic side</orientation>
    </subcellularLocation>
</comment>
<sequence>MNSAPPPYSAAVGGNPVGTQGTHVTQSQVVLVPIIVQSQFKLVDYDKPYVEYCPMCQTNVTTRTVCVAGPCWSMIMVFAIVFLLLPLLFCLCWSGTKDVRHYCPNCGSLIAYKRRGCGG</sequence>
<evidence type="ECO:0000313" key="11">
    <source>
        <dbReference type="Proteomes" id="UP000829354"/>
    </source>
</evidence>
<comment type="similarity">
    <text evidence="4">Belongs to the CDIP1/LITAF family.</text>
</comment>
<dbReference type="GO" id="GO:0031902">
    <property type="term" value="C:late endosome membrane"/>
    <property type="evidence" value="ECO:0007669"/>
    <property type="project" value="UniProtKB-SubCell"/>
</dbReference>
<dbReference type="EMBL" id="CP092622">
    <property type="protein sequence ID" value="UMM21145.1"/>
    <property type="molecule type" value="Genomic_DNA"/>
</dbReference>
<dbReference type="InterPro" id="IPR037519">
    <property type="entry name" value="LITAF_fam"/>
</dbReference>
<keyword evidence="11" id="KW-1185">Reference proteome</keyword>
<evidence type="ECO:0000313" key="10">
    <source>
        <dbReference type="EMBL" id="UMM21145.1"/>
    </source>
</evidence>
<dbReference type="GO" id="GO:0005765">
    <property type="term" value="C:lysosomal membrane"/>
    <property type="evidence" value="ECO:0007669"/>
    <property type="project" value="UniProtKB-SubCell"/>
</dbReference>
<evidence type="ECO:0000256" key="1">
    <source>
        <dbReference type="ARBA" id="ARBA00004414"/>
    </source>
</evidence>
<evidence type="ECO:0000256" key="2">
    <source>
        <dbReference type="ARBA" id="ARBA00004481"/>
    </source>
</evidence>